<feature type="compositionally biased region" description="Basic and acidic residues" evidence="11">
    <location>
        <begin position="677"/>
        <end position="693"/>
    </location>
</feature>
<proteinExistence type="inferred from homology"/>
<dbReference type="Proteomes" id="UP000215914">
    <property type="component" value="Unassembled WGS sequence"/>
</dbReference>
<keyword evidence="5 13" id="KW-0732">Signal</keyword>
<protein>
    <submittedName>
        <fullName evidence="15">Generative cell specific-1/HAP2 domain-containing protein</fullName>
    </submittedName>
</protein>
<comment type="subcellular location">
    <subcellularLocation>
        <location evidence="1">Cell membrane</location>
        <topology evidence="1">Single-pass type I membrane protein</topology>
    </subcellularLocation>
</comment>
<comment type="caution">
    <text evidence="15">The sequence shown here is derived from an EMBL/GenBank/DDBJ whole genome shotgun (WGS) entry which is preliminary data.</text>
</comment>
<keyword evidence="9" id="KW-1015">Disulfide bond</keyword>
<keyword evidence="8 12" id="KW-0472">Membrane</keyword>
<feature type="transmembrane region" description="Helical" evidence="12">
    <location>
        <begin position="554"/>
        <end position="575"/>
    </location>
</feature>
<evidence type="ECO:0000256" key="13">
    <source>
        <dbReference type="SAM" id="SignalP"/>
    </source>
</evidence>
<feature type="domain" description="Generative cell specific-1/HAP2" evidence="14">
    <location>
        <begin position="41"/>
        <end position="552"/>
    </location>
</feature>
<evidence type="ECO:0000256" key="10">
    <source>
        <dbReference type="ARBA" id="ARBA00023279"/>
    </source>
</evidence>
<reference evidence="15" key="1">
    <citation type="journal article" date="2017" name="Nature">
        <title>The sunflower genome provides insights into oil metabolism, flowering and Asterid evolution.</title>
        <authorList>
            <person name="Badouin H."/>
            <person name="Gouzy J."/>
            <person name="Grassa C.J."/>
            <person name="Murat F."/>
            <person name="Staton S.E."/>
            <person name="Cottret L."/>
            <person name="Lelandais-Briere C."/>
            <person name="Owens G.L."/>
            <person name="Carrere S."/>
            <person name="Mayjonade B."/>
            <person name="Legrand L."/>
            <person name="Gill N."/>
            <person name="Kane N.C."/>
            <person name="Bowers J.E."/>
            <person name="Hubner S."/>
            <person name="Bellec A."/>
            <person name="Berard A."/>
            <person name="Berges H."/>
            <person name="Blanchet N."/>
            <person name="Boniface M.C."/>
            <person name="Brunel D."/>
            <person name="Catrice O."/>
            <person name="Chaidir N."/>
            <person name="Claudel C."/>
            <person name="Donnadieu C."/>
            <person name="Faraut T."/>
            <person name="Fievet G."/>
            <person name="Helmstetter N."/>
            <person name="King M."/>
            <person name="Knapp S.J."/>
            <person name="Lai Z."/>
            <person name="Le Paslier M.C."/>
            <person name="Lippi Y."/>
            <person name="Lorenzon L."/>
            <person name="Mandel J.R."/>
            <person name="Marage G."/>
            <person name="Marchand G."/>
            <person name="Marquand E."/>
            <person name="Bret-Mestries E."/>
            <person name="Morien E."/>
            <person name="Nambeesan S."/>
            <person name="Nguyen T."/>
            <person name="Pegot-Espagnet P."/>
            <person name="Pouilly N."/>
            <person name="Raftis F."/>
            <person name="Sallet E."/>
            <person name="Schiex T."/>
            <person name="Thomas J."/>
            <person name="Vandecasteele C."/>
            <person name="Vares D."/>
            <person name="Vear F."/>
            <person name="Vautrin S."/>
            <person name="Crespi M."/>
            <person name="Mangin B."/>
            <person name="Burke J.M."/>
            <person name="Salse J."/>
            <person name="Munos S."/>
            <person name="Vincourt P."/>
            <person name="Rieseberg L.H."/>
            <person name="Langlade N.B."/>
        </authorList>
    </citation>
    <scope>NUCLEOTIDE SEQUENCE</scope>
    <source>
        <tissue evidence="15">Leaves</tissue>
    </source>
</reference>
<evidence type="ECO:0000256" key="3">
    <source>
        <dbReference type="ARBA" id="ARBA00022475"/>
    </source>
</evidence>
<evidence type="ECO:0000256" key="8">
    <source>
        <dbReference type="ARBA" id="ARBA00023136"/>
    </source>
</evidence>
<accession>A0A9K3NXX3</accession>
<organism evidence="15 16">
    <name type="scientific">Helianthus annuus</name>
    <name type="common">Common sunflower</name>
    <dbReference type="NCBI Taxonomy" id="4232"/>
    <lineage>
        <taxon>Eukaryota</taxon>
        <taxon>Viridiplantae</taxon>
        <taxon>Streptophyta</taxon>
        <taxon>Embryophyta</taxon>
        <taxon>Tracheophyta</taxon>
        <taxon>Spermatophyta</taxon>
        <taxon>Magnoliopsida</taxon>
        <taxon>eudicotyledons</taxon>
        <taxon>Gunneridae</taxon>
        <taxon>Pentapetalae</taxon>
        <taxon>asterids</taxon>
        <taxon>campanulids</taxon>
        <taxon>Asterales</taxon>
        <taxon>Asteraceae</taxon>
        <taxon>Asteroideae</taxon>
        <taxon>Heliantheae alliance</taxon>
        <taxon>Heliantheae</taxon>
        <taxon>Helianthus</taxon>
    </lineage>
</organism>
<dbReference type="Gramene" id="mRNA:HanXRQr2_Chr03g0130561">
    <property type="protein sequence ID" value="mRNA:HanXRQr2_Chr03g0130561"/>
    <property type="gene ID" value="HanXRQr2_Chr03g0130561"/>
</dbReference>
<feature type="signal peptide" evidence="13">
    <location>
        <begin position="1"/>
        <end position="20"/>
    </location>
</feature>
<name>A0A9K3NXX3_HELAN</name>
<feature type="compositionally biased region" description="Basic residues" evidence="11">
    <location>
        <begin position="643"/>
        <end position="654"/>
    </location>
</feature>
<dbReference type="EMBL" id="MNCJ02000318">
    <property type="protein sequence ID" value="KAF5816095.1"/>
    <property type="molecule type" value="Genomic_DNA"/>
</dbReference>
<evidence type="ECO:0000256" key="1">
    <source>
        <dbReference type="ARBA" id="ARBA00004251"/>
    </source>
</evidence>
<keyword evidence="6 12" id="KW-1133">Transmembrane helix</keyword>
<dbReference type="Pfam" id="PF10699">
    <property type="entry name" value="HAP2-GCS1"/>
    <property type="match status" value="1"/>
</dbReference>
<keyword evidence="3" id="KW-1003">Cell membrane</keyword>
<dbReference type="AlphaFoldDB" id="A0A9K3NXX3"/>
<evidence type="ECO:0000256" key="5">
    <source>
        <dbReference type="ARBA" id="ARBA00022729"/>
    </source>
</evidence>
<evidence type="ECO:0000256" key="6">
    <source>
        <dbReference type="ARBA" id="ARBA00022989"/>
    </source>
</evidence>
<evidence type="ECO:0000256" key="11">
    <source>
        <dbReference type="SAM" id="MobiDB-lite"/>
    </source>
</evidence>
<dbReference type="PANTHER" id="PTHR31764">
    <property type="entry name" value="PROTEIN HAPLESS 2"/>
    <property type="match status" value="1"/>
</dbReference>
<feature type="compositionally biased region" description="Basic residues" evidence="11">
    <location>
        <begin position="709"/>
        <end position="718"/>
    </location>
</feature>
<keyword evidence="16" id="KW-1185">Reference proteome</keyword>
<evidence type="ECO:0000313" key="15">
    <source>
        <dbReference type="EMBL" id="KAF5816095.1"/>
    </source>
</evidence>
<dbReference type="PANTHER" id="PTHR31764:SF0">
    <property type="entry name" value="GENERATIVE CELL SPECIFIC-1_HAP2 DOMAIN-CONTAINING PROTEIN"/>
    <property type="match status" value="1"/>
</dbReference>
<evidence type="ECO:0000256" key="7">
    <source>
        <dbReference type="ARBA" id="ARBA00023121"/>
    </source>
</evidence>
<dbReference type="InterPro" id="IPR040326">
    <property type="entry name" value="HAP2/GCS1"/>
</dbReference>
<gene>
    <name evidence="15" type="ORF">HanXRQr2_Chr03g0130561</name>
</gene>
<feature type="chain" id="PRO_5039924628" evidence="13">
    <location>
        <begin position="21"/>
        <end position="718"/>
    </location>
</feature>
<feature type="region of interest" description="Disordered" evidence="11">
    <location>
        <begin position="604"/>
        <end position="718"/>
    </location>
</feature>
<evidence type="ECO:0000259" key="14">
    <source>
        <dbReference type="Pfam" id="PF10699"/>
    </source>
</evidence>
<feature type="compositionally biased region" description="Basic and acidic residues" evidence="11">
    <location>
        <begin position="655"/>
        <end position="665"/>
    </location>
</feature>
<keyword evidence="10" id="KW-0278">Fertilization</keyword>
<evidence type="ECO:0000256" key="9">
    <source>
        <dbReference type="ARBA" id="ARBA00023157"/>
    </source>
</evidence>
<evidence type="ECO:0000313" key="16">
    <source>
        <dbReference type="Proteomes" id="UP000215914"/>
    </source>
</evidence>
<reference evidence="15" key="2">
    <citation type="submission" date="2020-06" db="EMBL/GenBank/DDBJ databases">
        <title>Helianthus annuus Genome sequencing and assembly Release 2.</title>
        <authorList>
            <person name="Gouzy J."/>
            <person name="Langlade N."/>
            <person name="Munos S."/>
        </authorList>
    </citation>
    <scope>NUCLEOTIDE SEQUENCE</scope>
    <source>
        <tissue evidence="15">Leaves</tissue>
    </source>
</reference>
<dbReference type="GO" id="GO:0005886">
    <property type="term" value="C:plasma membrane"/>
    <property type="evidence" value="ECO:0007669"/>
    <property type="project" value="UniProtKB-SubCell"/>
</dbReference>
<dbReference type="InterPro" id="IPR018928">
    <property type="entry name" value="HAP2/GCS1_dom"/>
</dbReference>
<comment type="similarity">
    <text evidence="2">Belongs to the HAP2/GCS1 family.</text>
</comment>
<keyword evidence="7" id="KW-0446">Lipid-binding</keyword>
<sequence>MKLVVFISFIIISHHHMVNAGVQILSKSKLEKCERSSDGPLNCTSKIVINMAVPSQASGKEASIVARVDEVEEKSDDTIKTLRDPPVITVYKSAAYALYDLTYIRDVPYKPEEFHVKTRKCESHAGANIVGQCVSLRDDQGRVIEHTQPTCCPCGKWRRVPSSCGNFFNKMRKGKVNTAHCLRFPGDWFHVFGIGQHSVGFNIRINVKTGLKTTEVVIGPNNRTATSLDNFLRVNLVGDFVGYNSIPSFEDFFLVIPRQGGQGQPRDLGRNFSMWMLLERVRFTLDGLECDKIGVSYEAFNNQPGFCSAPQMSCLHNQLWNFWDADQNRIRRNQPPLYDVLGRFERINEHPNAGSHSFSIGITEVVNSNLLLELKADDIEYVYQSPGTIVSIAVPTFEALTQYGTATITTNNTGGVEAAYSLTFDCSRGVNPMEEQFFTMKPGHLVSRYYKVQPTSDQAAKYMCTAILKDSDFKETDRAECQFTTTATVLDNGTQLPWEPPKSDGIKGYFESVESFWHALWEGMVDFITGKTCRMKCSSFFDLGCHLRHICMTWLLLFGLFLAIFPTVILLLWLLHETGLFDPIYDWWQDNFWDDEQKMQHIIKQRPDDWNKRHKKKSRHHADGTHKRQRQQKGISQEPRHTHSERHHHVKRDKHKPERIKDGSFTDHPLYVNKGENVTEDKNKYSRHDDRTTKAVNKHGHVKADDTHHKHYRSKRKT</sequence>
<keyword evidence="4 12" id="KW-0812">Transmembrane</keyword>
<evidence type="ECO:0000256" key="12">
    <source>
        <dbReference type="SAM" id="Phobius"/>
    </source>
</evidence>
<dbReference type="GO" id="GO:0008289">
    <property type="term" value="F:lipid binding"/>
    <property type="evidence" value="ECO:0007669"/>
    <property type="project" value="UniProtKB-KW"/>
</dbReference>
<evidence type="ECO:0000256" key="2">
    <source>
        <dbReference type="ARBA" id="ARBA00010929"/>
    </source>
</evidence>
<evidence type="ECO:0000256" key="4">
    <source>
        <dbReference type="ARBA" id="ARBA00022692"/>
    </source>
</evidence>